<evidence type="ECO:0000313" key="2">
    <source>
        <dbReference type="Proteomes" id="UP001222282"/>
    </source>
</evidence>
<evidence type="ECO:0000313" key="1">
    <source>
        <dbReference type="EMBL" id="WDR37909.1"/>
    </source>
</evidence>
<protein>
    <recommendedName>
        <fullName evidence="3">Transposase</fullName>
    </recommendedName>
</protein>
<sequence>MPKLDQDWHELTSKRRSTIFRLVSRWQQLGYFLKRLDTGHAGQTYWLGQIEACDRQYLVVDPITPKTDRAAWQEKLRELTANGRIRSDTRLS</sequence>
<reference evidence="1 2" key="1">
    <citation type="submission" date="2022-07" db="EMBL/GenBank/DDBJ databases">
        <authorList>
            <person name="Abrouk D."/>
            <person name="Moenne-Loccoz Y."/>
            <person name="Todorovic I."/>
            <person name="Raicevic V."/>
            <person name="Jovicic-Petrovic J."/>
        </authorList>
    </citation>
    <scope>NUCLEOTIDE SEQUENCE [LARGE SCALE GENOMIC DNA]</scope>
    <source>
        <strain evidence="2">IT-P374</strain>
    </source>
</reference>
<keyword evidence="2" id="KW-1185">Reference proteome</keyword>
<evidence type="ECO:0008006" key="3">
    <source>
        <dbReference type="Google" id="ProtNLM"/>
    </source>
</evidence>
<gene>
    <name evidence="1" type="ORF">NN484_09270</name>
</gene>
<name>A0ABY7ZDV4_9PSED</name>
<dbReference type="EMBL" id="CP101655">
    <property type="protein sequence ID" value="WDR37909.1"/>
    <property type="molecule type" value="Genomic_DNA"/>
</dbReference>
<dbReference type="Proteomes" id="UP001222282">
    <property type="component" value="Chromosome"/>
</dbReference>
<proteinExistence type="predicted"/>
<dbReference type="RefSeq" id="WP_215499793.1">
    <property type="nucleotide sequence ID" value="NZ_CP101655.1"/>
</dbReference>
<organism evidence="1 2">
    <name type="scientific">Pseudomonas serboccidentalis</name>
    <dbReference type="NCBI Taxonomy" id="2964670"/>
    <lineage>
        <taxon>Bacteria</taxon>
        <taxon>Pseudomonadati</taxon>
        <taxon>Pseudomonadota</taxon>
        <taxon>Gammaproteobacteria</taxon>
        <taxon>Pseudomonadales</taxon>
        <taxon>Pseudomonadaceae</taxon>
        <taxon>Pseudomonas</taxon>
    </lineage>
</organism>
<accession>A0ABY7ZDV4</accession>